<dbReference type="EMBL" id="SDEE01000058">
    <property type="protein sequence ID" value="RXW22857.1"/>
    <property type="molecule type" value="Genomic_DNA"/>
</dbReference>
<keyword evidence="3" id="KW-1185">Reference proteome</keyword>
<evidence type="ECO:0000313" key="2">
    <source>
        <dbReference type="EMBL" id="RXW22857.1"/>
    </source>
</evidence>
<proteinExistence type="predicted"/>
<name>A0A4Q2DRK4_9AGAR</name>
<evidence type="ECO:0000259" key="1">
    <source>
        <dbReference type="Pfam" id="PF20236"/>
    </source>
</evidence>
<dbReference type="Proteomes" id="UP000290288">
    <property type="component" value="Unassembled WGS sequence"/>
</dbReference>
<feature type="domain" description="DUF6593" evidence="1">
    <location>
        <begin position="12"/>
        <end position="192"/>
    </location>
</feature>
<dbReference type="InterPro" id="IPR046528">
    <property type="entry name" value="DUF6593"/>
</dbReference>
<dbReference type="OrthoDB" id="3360976at2759"/>
<dbReference type="AlphaFoldDB" id="A0A4Q2DRK4"/>
<organism evidence="2 3">
    <name type="scientific">Candolleomyces aberdarensis</name>
    <dbReference type="NCBI Taxonomy" id="2316362"/>
    <lineage>
        <taxon>Eukaryota</taxon>
        <taxon>Fungi</taxon>
        <taxon>Dikarya</taxon>
        <taxon>Basidiomycota</taxon>
        <taxon>Agaricomycotina</taxon>
        <taxon>Agaricomycetes</taxon>
        <taxon>Agaricomycetidae</taxon>
        <taxon>Agaricales</taxon>
        <taxon>Agaricineae</taxon>
        <taxon>Psathyrellaceae</taxon>
        <taxon>Candolleomyces</taxon>
    </lineage>
</organism>
<comment type="caution">
    <text evidence="2">The sequence shown here is derived from an EMBL/GenBank/DDBJ whole genome shotgun (WGS) entry which is preliminary data.</text>
</comment>
<reference evidence="2 3" key="1">
    <citation type="submission" date="2019-01" db="EMBL/GenBank/DDBJ databases">
        <title>Draft genome sequence of Psathyrella aberdarensis IHI B618.</title>
        <authorList>
            <person name="Buettner E."/>
            <person name="Kellner H."/>
        </authorList>
    </citation>
    <scope>NUCLEOTIDE SEQUENCE [LARGE SCALE GENOMIC DNA]</scope>
    <source>
        <strain evidence="2 3">IHI B618</strain>
    </source>
</reference>
<gene>
    <name evidence="2" type="ORF">EST38_g2983</name>
</gene>
<evidence type="ECO:0000313" key="3">
    <source>
        <dbReference type="Proteomes" id="UP000290288"/>
    </source>
</evidence>
<dbReference type="Pfam" id="PF20236">
    <property type="entry name" value="DUF6593"/>
    <property type="match status" value="2"/>
</dbReference>
<accession>A0A4Q2DRK4</accession>
<protein>
    <recommendedName>
        <fullName evidence="1">DUF6593 domain-containing protein</fullName>
    </recommendedName>
</protein>
<sequence>MHLFLANNTKVWDTIFRTEDDQPAYRTVETIKKSHANQSTVDVFKIPPGQGITVTPDQAWINEYKLAEDESLRRVEIIDLARIRIRAIHPDELTINGKFFKANDFYTKKHMRTYGRDRIWTGPDGREYRWKMGDDNCTMYLNDEAKTVVAKHHHEQTGDDPKPGSLEIIGPTTEELTDLIVITFVHIEKLRAEREQDTYEPYGAKGSMFHLRVEELGTIKIQDLAPDEYNIRQKTITTKEFYKKEGFALLYGRDRIWTGPDGRQYRWKQSGVKPELYLNDKAETLVAKYHREHSGFLGIHEACPASLEIFGPTTPELVDWILITFIHLDRLRADTEDEVNDINKANLKSNIKSLGS</sequence>
<feature type="domain" description="DUF6593" evidence="1">
    <location>
        <begin position="216"/>
        <end position="333"/>
    </location>
</feature>